<organism evidence="1 2">
    <name type="scientific">Pluteus cervinus</name>
    <dbReference type="NCBI Taxonomy" id="181527"/>
    <lineage>
        <taxon>Eukaryota</taxon>
        <taxon>Fungi</taxon>
        <taxon>Dikarya</taxon>
        <taxon>Basidiomycota</taxon>
        <taxon>Agaricomycotina</taxon>
        <taxon>Agaricomycetes</taxon>
        <taxon>Agaricomycetidae</taxon>
        <taxon>Agaricales</taxon>
        <taxon>Pluteineae</taxon>
        <taxon>Pluteaceae</taxon>
        <taxon>Pluteus</taxon>
    </lineage>
</organism>
<keyword evidence="2" id="KW-1185">Reference proteome</keyword>
<gene>
    <name evidence="1" type="ORF">BDN72DRAFT_297639</name>
</gene>
<dbReference type="Proteomes" id="UP000308600">
    <property type="component" value="Unassembled WGS sequence"/>
</dbReference>
<name>A0ACD3B3Y1_9AGAR</name>
<evidence type="ECO:0000313" key="2">
    <source>
        <dbReference type="Proteomes" id="UP000308600"/>
    </source>
</evidence>
<sequence length="217" mass="24354">MDRIAGFPPYKAASILCEFGAKYLPLVVDRYIAGNFDLYPSTSMLLPMYKLYNPYSYLVFRLCGRPYFVKYIRSKHPIAAQGKYFVGVLAERLVAVIKLCKPEILQPATRHRPSFHEPLTRVFKVLASILAFTPSARYQVSDDDLDTILDFIQTCKRAGIEPLGEVGEHLGISLLGPPEFLKAAPGFRRGIQGRDECGLPGCDNVIDLKACARRFTM</sequence>
<evidence type="ECO:0000313" key="1">
    <source>
        <dbReference type="EMBL" id="TFK72778.1"/>
    </source>
</evidence>
<protein>
    <submittedName>
        <fullName evidence="1">Uncharacterized protein</fullName>
    </submittedName>
</protein>
<reference evidence="1 2" key="1">
    <citation type="journal article" date="2019" name="Nat. Ecol. Evol.">
        <title>Megaphylogeny resolves global patterns of mushroom evolution.</title>
        <authorList>
            <person name="Varga T."/>
            <person name="Krizsan K."/>
            <person name="Foldi C."/>
            <person name="Dima B."/>
            <person name="Sanchez-Garcia M."/>
            <person name="Sanchez-Ramirez S."/>
            <person name="Szollosi G.J."/>
            <person name="Szarkandi J.G."/>
            <person name="Papp V."/>
            <person name="Albert L."/>
            <person name="Andreopoulos W."/>
            <person name="Angelini C."/>
            <person name="Antonin V."/>
            <person name="Barry K.W."/>
            <person name="Bougher N.L."/>
            <person name="Buchanan P."/>
            <person name="Buyck B."/>
            <person name="Bense V."/>
            <person name="Catcheside P."/>
            <person name="Chovatia M."/>
            <person name="Cooper J."/>
            <person name="Damon W."/>
            <person name="Desjardin D."/>
            <person name="Finy P."/>
            <person name="Geml J."/>
            <person name="Haridas S."/>
            <person name="Hughes K."/>
            <person name="Justo A."/>
            <person name="Karasinski D."/>
            <person name="Kautmanova I."/>
            <person name="Kiss B."/>
            <person name="Kocsube S."/>
            <person name="Kotiranta H."/>
            <person name="LaButti K.M."/>
            <person name="Lechner B.E."/>
            <person name="Liimatainen K."/>
            <person name="Lipzen A."/>
            <person name="Lukacs Z."/>
            <person name="Mihaltcheva S."/>
            <person name="Morgado L.N."/>
            <person name="Niskanen T."/>
            <person name="Noordeloos M.E."/>
            <person name="Ohm R.A."/>
            <person name="Ortiz-Santana B."/>
            <person name="Ovrebo C."/>
            <person name="Racz N."/>
            <person name="Riley R."/>
            <person name="Savchenko A."/>
            <person name="Shiryaev A."/>
            <person name="Soop K."/>
            <person name="Spirin V."/>
            <person name="Szebenyi C."/>
            <person name="Tomsovsky M."/>
            <person name="Tulloss R.E."/>
            <person name="Uehling J."/>
            <person name="Grigoriev I.V."/>
            <person name="Vagvolgyi C."/>
            <person name="Papp T."/>
            <person name="Martin F.M."/>
            <person name="Miettinen O."/>
            <person name="Hibbett D.S."/>
            <person name="Nagy L.G."/>
        </authorList>
    </citation>
    <scope>NUCLEOTIDE SEQUENCE [LARGE SCALE GENOMIC DNA]</scope>
    <source>
        <strain evidence="1 2">NL-1719</strain>
    </source>
</reference>
<proteinExistence type="predicted"/>
<accession>A0ACD3B3Y1</accession>
<dbReference type="EMBL" id="ML208282">
    <property type="protein sequence ID" value="TFK72778.1"/>
    <property type="molecule type" value="Genomic_DNA"/>
</dbReference>